<organism evidence="1 2">
    <name type="scientific">Daphnia magna</name>
    <dbReference type="NCBI Taxonomy" id="35525"/>
    <lineage>
        <taxon>Eukaryota</taxon>
        <taxon>Metazoa</taxon>
        <taxon>Ecdysozoa</taxon>
        <taxon>Arthropoda</taxon>
        <taxon>Crustacea</taxon>
        <taxon>Branchiopoda</taxon>
        <taxon>Diplostraca</taxon>
        <taxon>Cladocera</taxon>
        <taxon>Anomopoda</taxon>
        <taxon>Daphniidae</taxon>
        <taxon>Daphnia</taxon>
    </lineage>
</organism>
<comment type="caution">
    <text evidence="1">The sequence shown here is derived from an EMBL/GenBank/DDBJ whole genome shotgun (WGS) entry which is preliminary data.</text>
</comment>
<protein>
    <recommendedName>
        <fullName evidence="3">Secreted protein</fullName>
    </recommendedName>
</protein>
<evidence type="ECO:0000313" key="1">
    <source>
        <dbReference type="EMBL" id="KAK4023176.1"/>
    </source>
</evidence>
<sequence length="90" mass="9969">MWCLTAADDVWNFCSVGLFRGAIECLVITSHFFRLRIDVTAKLEADWTGLGCRKNIHNTAGHCQSSFPVVVRSSLNSHVGPLFPPSVYSI</sequence>
<gene>
    <name evidence="1" type="ORF">OUZ56_008603</name>
</gene>
<evidence type="ECO:0000313" key="2">
    <source>
        <dbReference type="Proteomes" id="UP001234178"/>
    </source>
</evidence>
<dbReference type="EMBL" id="JAOYFB010000037">
    <property type="protein sequence ID" value="KAK4023176.1"/>
    <property type="molecule type" value="Genomic_DNA"/>
</dbReference>
<dbReference type="Proteomes" id="UP001234178">
    <property type="component" value="Unassembled WGS sequence"/>
</dbReference>
<reference evidence="1 2" key="1">
    <citation type="journal article" date="2023" name="Nucleic Acids Res.">
        <title>The hologenome of Daphnia magna reveals possible DNA methylation and microbiome-mediated evolution of the host genome.</title>
        <authorList>
            <person name="Chaturvedi A."/>
            <person name="Li X."/>
            <person name="Dhandapani V."/>
            <person name="Marshall H."/>
            <person name="Kissane S."/>
            <person name="Cuenca-Cambronero M."/>
            <person name="Asole G."/>
            <person name="Calvet F."/>
            <person name="Ruiz-Romero M."/>
            <person name="Marangio P."/>
            <person name="Guigo R."/>
            <person name="Rago D."/>
            <person name="Mirbahai L."/>
            <person name="Eastwood N."/>
            <person name="Colbourne J.K."/>
            <person name="Zhou J."/>
            <person name="Mallon E."/>
            <person name="Orsini L."/>
        </authorList>
    </citation>
    <scope>NUCLEOTIDE SEQUENCE [LARGE SCALE GENOMIC DNA]</scope>
    <source>
        <strain evidence="1">LRV0_1</strain>
    </source>
</reference>
<name>A0ABR0ADH1_9CRUS</name>
<keyword evidence="2" id="KW-1185">Reference proteome</keyword>
<accession>A0ABR0ADH1</accession>
<evidence type="ECO:0008006" key="3">
    <source>
        <dbReference type="Google" id="ProtNLM"/>
    </source>
</evidence>
<proteinExistence type="predicted"/>